<dbReference type="PANTHER" id="PTHR11562">
    <property type="entry name" value="CATION EFFLUX PROTEIN/ ZINC TRANSPORTER"/>
    <property type="match status" value="1"/>
</dbReference>
<keyword evidence="4 9" id="KW-0812">Transmembrane</keyword>
<dbReference type="SUPFAM" id="SSF161111">
    <property type="entry name" value="Cation efflux protein transmembrane domain-like"/>
    <property type="match status" value="1"/>
</dbReference>
<keyword evidence="3" id="KW-0813">Transport</keyword>
<evidence type="ECO:0000256" key="5">
    <source>
        <dbReference type="ARBA" id="ARBA00022906"/>
    </source>
</evidence>
<evidence type="ECO:0000256" key="3">
    <source>
        <dbReference type="ARBA" id="ARBA00022448"/>
    </source>
</evidence>
<feature type="transmembrane region" description="Helical" evidence="9">
    <location>
        <begin position="21"/>
        <end position="45"/>
    </location>
</feature>
<name>A0A9D1KEZ5_9BACT</name>
<dbReference type="InterPro" id="IPR002524">
    <property type="entry name" value="Cation_efflux"/>
</dbReference>
<reference evidence="12" key="2">
    <citation type="journal article" date="2021" name="PeerJ">
        <title>Extensive microbial diversity within the chicken gut microbiome revealed by metagenomics and culture.</title>
        <authorList>
            <person name="Gilroy R."/>
            <person name="Ravi A."/>
            <person name="Getino M."/>
            <person name="Pursley I."/>
            <person name="Horton D.L."/>
            <person name="Alikhan N.F."/>
            <person name="Baker D."/>
            <person name="Gharbi K."/>
            <person name="Hall N."/>
            <person name="Watson M."/>
            <person name="Adriaenssens E.M."/>
            <person name="Foster-Nyarko E."/>
            <person name="Jarju S."/>
            <person name="Secka A."/>
            <person name="Antonio M."/>
            <person name="Oren A."/>
            <person name="Chaudhuri R.R."/>
            <person name="La Ragione R."/>
            <person name="Hildebrand F."/>
            <person name="Pallen M.J."/>
        </authorList>
    </citation>
    <scope>NUCLEOTIDE SEQUENCE</scope>
    <source>
        <strain evidence="12">21143</strain>
    </source>
</reference>
<dbReference type="InterPro" id="IPR058533">
    <property type="entry name" value="Cation_efflux_TM"/>
</dbReference>
<keyword evidence="5" id="KW-0864">Zinc transport</keyword>
<dbReference type="GO" id="GO:0005886">
    <property type="term" value="C:plasma membrane"/>
    <property type="evidence" value="ECO:0007669"/>
    <property type="project" value="TreeGrafter"/>
</dbReference>
<protein>
    <submittedName>
        <fullName evidence="12">Cation transporter</fullName>
    </submittedName>
</protein>
<evidence type="ECO:0000313" key="12">
    <source>
        <dbReference type="EMBL" id="HIT39942.1"/>
    </source>
</evidence>
<evidence type="ECO:0000256" key="9">
    <source>
        <dbReference type="SAM" id="Phobius"/>
    </source>
</evidence>
<comment type="caution">
    <text evidence="12">The sequence shown here is derived from an EMBL/GenBank/DDBJ whole genome shotgun (WGS) entry which is preliminary data.</text>
</comment>
<evidence type="ECO:0000256" key="7">
    <source>
        <dbReference type="ARBA" id="ARBA00023065"/>
    </source>
</evidence>
<evidence type="ECO:0000259" key="11">
    <source>
        <dbReference type="Pfam" id="PF16916"/>
    </source>
</evidence>
<keyword evidence="5" id="KW-0862">Zinc</keyword>
<dbReference type="EMBL" id="DVKT01000060">
    <property type="protein sequence ID" value="HIT39942.1"/>
    <property type="molecule type" value="Genomic_DNA"/>
</dbReference>
<evidence type="ECO:0000256" key="1">
    <source>
        <dbReference type="ARBA" id="ARBA00004141"/>
    </source>
</evidence>
<keyword evidence="8 9" id="KW-0472">Membrane</keyword>
<dbReference type="Gene3D" id="1.20.1510.10">
    <property type="entry name" value="Cation efflux protein transmembrane domain"/>
    <property type="match status" value="1"/>
</dbReference>
<dbReference type="Pfam" id="PF01545">
    <property type="entry name" value="Cation_efflux"/>
    <property type="match status" value="1"/>
</dbReference>
<feature type="transmembrane region" description="Helical" evidence="9">
    <location>
        <begin position="155"/>
        <end position="177"/>
    </location>
</feature>
<feature type="domain" description="Cation efflux protein cytoplasmic" evidence="11">
    <location>
        <begin position="218"/>
        <end position="281"/>
    </location>
</feature>
<evidence type="ECO:0000256" key="8">
    <source>
        <dbReference type="ARBA" id="ARBA00023136"/>
    </source>
</evidence>
<feature type="transmembrane region" description="Helical" evidence="9">
    <location>
        <begin position="88"/>
        <end position="107"/>
    </location>
</feature>
<proteinExistence type="inferred from homology"/>
<feature type="transmembrane region" description="Helical" evidence="9">
    <location>
        <begin position="51"/>
        <end position="68"/>
    </location>
</feature>
<evidence type="ECO:0000256" key="4">
    <source>
        <dbReference type="ARBA" id="ARBA00022692"/>
    </source>
</evidence>
<dbReference type="Proteomes" id="UP000886722">
    <property type="component" value="Unassembled WGS sequence"/>
</dbReference>
<dbReference type="Pfam" id="PF16916">
    <property type="entry name" value="ZT_dimer"/>
    <property type="match status" value="1"/>
</dbReference>
<dbReference type="PANTHER" id="PTHR11562:SF17">
    <property type="entry name" value="RE54080P-RELATED"/>
    <property type="match status" value="1"/>
</dbReference>
<comment type="similarity">
    <text evidence="2">Belongs to the cation diffusion facilitator (CDF) transporter (TC 2.A.4) family. SLC30A subfamily.</text>
</comment>
<dbReference type="GO" id="GO:0005385">
    <property type="term" value="F:zinc ion transmembrane transporter activity"/>
    <property type="evidence" value="ECO:0007669"/>
    <property type="project" value="TreeGrafter"/>
</dbReference>
<dbReference type="SUPFAM" id="SSF160240">
    <property type="entry name" value="Cation efflux protein cytoplasmic domain-like"/>
    <property type="match status" value="1"/>
</dbReference>
<dbReference type="AlphaFoldDB" id="A0A9D1KEZ5"/>
<organism evidence="12 13">
    <name type="scientific">Candidatus Caccoplasma intestinavium</name>
    <dbReference type="NCBI Taxonomy" id="2840716"/>
    <lineage>
        <taxon>Bacteria</taxon>
        <taxon>Pseudomonadati</taxon>
        <taxon>Bacteroidota</taxon>
        <taxon>Bacteroidia</taxon>
        <taxon>Bacteroidales</taxon>
        <taxon>Bacteroidaceae</taxon>
        <taxon>Bacteroidaceae incertae sedis</taxon>
        <taxon>Candidatus Caccoplasma</taxon>
    </lineage>
</organism>
<evidence type="ECO:0000313" key="13">
    <source>
        <dbReference type="Proteomes" id="UP000886722"/>
    </source>
</evidence>
<feature type="domain" description="Cation efflux protein transmembrane" evidence="10">
    <location>
        <begin position="25"/>
        <end position="209"/>
    </location>
</feature>
<dbReference type="InterPro" id="IPR050681">
    <property type="entry name" value="CDF/SLC30A"/>
</dbReference>
<keyword evidence="7" id="KW-0406">Ion transport</keyword>
<keyword evidence="6 9" id="KW-1133">Transmembrane helix</keyword>
<feature type="transmembrane region" description="Helical" evidence="9">
    <location>
        <begin position="183"/>
        <end position="204"/>
    </location>
</feature>
<comment type="subcellular location">
    <subcellularLocation>
        <location evidence="1">Membrane</location>
        <topology evidence="1">Multi-pass membrane protein</topology>
    </subcellularLocation>
</comment>
<evidence type="ECO:0000256" key="2">
    <source>
        <dbReference type="ARBA" id="ARBA00008873"/>
    </source>
</evidence>
<evidence type="ECO:0000256" key="6">
    <source>
        <dbReference type="ARBA" id="ARBA00022989"/>
    </source>
</evidence>
<dbReference type="InterPro" id="IPR027470">
    <property type="entry name" value="Cation_efflux_CTD"/>
</dbReference>
<dbReference type="InterPro" id="IPR027469">
    <property type="entry name" value="Cation_efflux_TMD_sf"/>
</dbReference>
<gene>
    <name evidence="12" type="ORF">IAD06_07915</name>
</gene>
<accession>A0A9D1KEZ5</accession>
<dbReference type="InterPro" id="IPR036837">
    <property type="entry name" value="Cation_efflux_CTD_sf"/>
</dbReference>
<dbReference type="NCBIfam" id="TIGR01297">
    <property type="entry name" value="CDF"/>
    <property type="match status" value="1"/>
</dbReference>
<evidence type="ECO:0000259" key="10">
    <source>
        <dbReference type="Pfam" id="PF01545"/>
    </source>
</evidence>
<feature type="transmembrane region" description="Helical" evidence="9">
    <location>
        <begin position="123"/>
        <end position="143"/>
    </location>
</feature>
<sequence>MSHEHHHHHTATVGDHLNRAFLWGIGLNVAFVAAEATAGILFGSLGLLSDAGHNLSDVISLVLALIAFRLSKVRPTESYTYGYKKSTVLVSLLNAIILLIAVGFIIAECIEKLRHPQPIEGGAIAWVAGIGIFINGLTAWLFFKDRAHDLNVKGAFLHMAADTLVSVGVLLSGIIIAHTGWFIIDPIIGLVIAGIILISTWDLLHNSIRLSLDGVPAGINAEDIEKTLLSDSRVIKLHHLHIWAISTTQNALTAHVIVNSFDESEDIKHHLRHLLLEKNIQHATFELELPGEHCHANCC</sequence>
<reference evidence="12" key="1">
    <citation type="submission" date="2020-10" db="EMBL/GenBank/DDBJ databases">
        <authorList>
            <person name="Gilroy R."/>
        </authorList>
    </citation>
    <scope>NUCLEOTIDE SEQUENCE</scope>
    <source>
        <strain evidence="12">21143</strain>
    </source>
</reference>